<protein>
    <submittedName>
        <fullName evidence="1">Uncharacterized protein</fullName>
    </submittedName>
</protein>
<evidence type="ECO:0000313" key="2">
    <source>
        <dbReference type="Proteomes" id="UP001232493"/>
    </source>
</evidence>
<sequence>MIYRFLISIMAIIFSIFLINSIPEDNSNKIIIPKYTISDVNNNYVNTAISAKELNEILSKLKSEKGVLIEHFKLKSNYDFFSNKSYSLYIKRAIPENTKLSKNYKKYDYKIFGFLNIDMNKLWENTLNMHNPEFFEFSGVIMKNSQKKAYIYFNGLLKEVSEGQKIGDYNVLKIFNDGILLYNEYEKRFEVLR</sequence>
<dbReference type="RefSeq" id="WP_281000951.1">
    <property type="nucleotide sequence ID" value="NZ_CP069362.1"/>
</dbReference>
<gene>
    <name evidence="1" type="ORF">JRV97_05535</name>
</gene>
<accession>A0ABY8PTM8</accession>
<dbReference type="EMBL" id="CP069362">
    <property type="protein sequence ID" value="WGS66011.1"/>
    <property type="molecule type" value="Genomic_DNA"/>
</dbReference>
<keyword evidence="2" id="KW-1185">Reference proteome</keyword>
<name>A0ABY8PTM8_9BACT</name>
<proteinExistence type="predicted"/>
<reference evidence="1 2" key="1">
    <citation type="submission" date="2021-02" db="EMBL/GenBank/DDBJ databases">
        <title>Characterization of Marinitoga sp. nov. str. BP5-C20A.</title>
        <authorList>
            <person name="Erauso G."/>
            <person name="Postec A."/>
        </authorList>
    </citation>
    <scope>NUCLEOTIDE SEQUENCE [LARGE SCALE GENOMIC DNA]</scope>
    <source>
        <strain evidence="1 2">BP5-C20A</strain>
    </source>
</reference>
<organism evidence="1 2">
    <name type="scientific">Marinitoga aeolica</name>
    <dbReference type="NCBI Taxonomy" id="2809031"/>
    <lineage>
        <taxon>Bacteria</taxon>
        <taxon>Thermotogati</taxon>
        <taxon>Thermotogota</taxon>
        <taxon>Thermotogae</taxon>
        <taxon>Petrotogales</taxon>
        <taxon>Petrotogaceae</taxon>
        <taxon>Marinitoga</taxon>
    </lineage>
</organism>
<dbReference type="Proteomes" id="UP001232493">
    <property type="component" value="Chromosome"/>
</dbReference>
<evidence type="ECO:0000313" key="1">
    <source>
        <dbReference type="EMBL" id="WGS66011.1"/>
    </source>
</evidence>